<dbReference type="Proteomes" id="UP000631114">
    <property type="component" value="Unassembled WGS sequence"/>
</dbReference>
<dbReference type="AlphaFoldDB" id="A0A835MCT5"/>
<evidence type="ECO:0000313" key="3">
    <source>
        <dbReference type="Proteomes" id="UP000631114"/>
    </source>
</evidence>
<feature type="region of interest" description="Disordered" evidence="1">
    <location>
        <begin position="1"/>
        <end position="21"/>
    </location>
</feature>
<accession>A0A835MCT5</accession>
<evidence type="ECO:0000256" key="1">
    <source>
        <dbReference type="SAM" id="MobiDB-lite"/>
    </source>
</evidence>
<gene>
    <name evidence="2" type="ORF">IFM89_031162</name>
</gene>
<dbReference type="EMBL" id="JADFTS010000002">
    <property type="protein sequence ID" value="KAF9622359.1"/>
    <property type="molecule type" value="Genomic_DNA"/>
</dbReference>
<comment type="caution">
    <text evidence="2">The sequence shown here is derived from an EMBL/GenBank/DDBJ whole genome shotgun (WGS) entry which is preliminary data.</text>
</comment>
<name>A0A835MCT5_9MAGN</name>
<feature type="non-terminal residue" evidence="2">
    <location>
        <position position="1"/>
    </location>
</feature>
<proteinExistence type="predicted"/>
<keyword evidence="3" id="KW-1185">Reference proteome</keyword>
<protein>
    <submittedName>
        <fullName evidence="2">Uncharacterized protein</fullName>
    </submittedName>
</protein>
<evidence type="ECO:0000313" key="2">
    <source>
        <dbReference type="EMBL" id="KAF9622359.1"/>
    </source>
</evidence>
<feature type="compositionally biased region" description="Basic and acidic residues" evidence="1">
    <location>
        <begin position="9"/>
        <end position="21"/>
    </location>
</feature>
<organism evidence="2 3">
    <name type="scientific">Coptis chinensis</name>
    <dbReference type="NCBI Taxonomy" id="261450"/>
    <lineage>
        <taxon>Eukaryota</taxon>
        <taxon>Viridiplantae</taxon>
        <taxon>Streptophyta</taxon>
        <taxon>Embryophyta</taxon>
        <taxon>Tracheophyta</taxon>
        <taxon>Spermatophyta</taxon>
        <taxon>Magnoliopsida</taxon>
        <taxon>Ranunculales</taxon>
        <taxon>Ranunculaceae</taxon>
        <taxon>Coptidoideae</taxon>
        <taxon>Coptis</taxon>
    </lineage>
</organism>
<sequence length="269" mass="30977">GRSTTTSETAKDDLENEEKRAKGLRWSIGGQFKKATKTKEKLRKEKLKKDTQNFLSGWQKIAPYFRFLSQDQMKNLLEKLWLLLGRIVTGNFGCAVAVISHLHGNDRLHIEHLMEKNHIEVLSTEQDYVQCFALDGYWKAAIKGRTWTPINTSATLPIVESLWNSELRKTEHMDMVIEYTMKNIEDLPIGLEDKVRAYEKTVQASGRKRDEKEPGCIEKGCSFLKRVPIECKSLQHSEVIFNSSQVDQPVRPYVHKGATNNKQVWKNSI</sequence>
<reference evidence="2 3" key="1">
    <citation type="submission" date="2020-10" db="EMBL/GenBank/DDBJ databases">
        <title>The Coptis chinensis genome and diversification of protoberbering-type alkaloids.</title>
        <authorList>
            <person name="Wang B."/>
            <person name="Shu S."/>
            <person name="Song C."/>
            <person name="Liu Y."/>
        </authorList>
    </citation>
    <scope>NUCLEOTIDE SEQUENCE [LARGE SCALE GENOMIC DNA]</scope>
    <source>
        <strain evidence="2">HL-2020</strain>
        <tissue evidence="2">Leaf</tissue>
    </source>
</reference>